<dbReference type="PROSITE" id="PS50885">
    <property type="entry name" value="HAMP"/>
    <property type="match status" value="1"/>
</dbReference>
<dbReference type="Gene3D" id="3.30.450.20">
    <property type="entry name" value="PAS domain"/>
    <property type="match status" value="1"/>
</dbReference>
<dbReference type="GO" id="GO:0005886">
    <property type="term" value="C:plasma membrane"/>
    <property type="evidence" value="ECO:0007669"/>
    <property type="project" value="TreeGrafter"/>
</dbReference>
<evidence type="ECO:0000259" key="8">
    <source>
        <dbReference type="PROSITE" id="PS50111"/>
    </source>
</evidence>
<sequence>MFFFGNAKALQSRINEAVKIVDKMSLGDFSIPIDTSGGDAVAPLMQALKNSLVIQERRISDGRRESDTNVELRVCLELTNSYLERIAQGEIPPKITDDFPRECRALKDNINATIDMLGKASRMAVENQRVKAALDNVTTNVMIADNDRNITYMNKSVAEMLANAETDLRKVLPNFNSSRLLGSNMDQFHKHPEHQRGLLANFTNTHRAQIKVGARTFQLTANPIINDLGQRLGSVVEWADRTEEVAAQQDVNTLVEAAIAGQLSKRISLDDKNGFTRDIAEKINQMLDVIIGPFNVVGNYLHQIAEGVLPDRISDDYQGDYDTYKKSMNRTTSILKGFVESLQYVTNEQTKGDIDTLIDTSRFRGFYQAMAQGVNDMVVGNIQDNNKAMACVKAFGEGDFDAPLERFPGKKVFINDTIEQVRDHMKALIADTTMLSEAALDGRIQTRADASKHLGDFRKIVEGINATLETIVTPIIAVKVAVDSINTAAKEISAGNADLSHRTEQQAASLEETASSMEELASTVKQNADNARQANQMVLTASDVAIKGGSVVQQVVGTMYSINESSRKIVDIISVIDGIALQTNILALNAAVEAARAGEQGRGFAVVASEVRNLAQRSAAAAKEIKGLISDSVEKVEDGSKLVGEAGKTMDEIVSSVKRVATIMSEIAAASAEQSAGIDQVNQAVTQMDDVTQQNAALVEQAAAAAESLEEQASALSDTVAQFRLDSEIRSPKRPVANLRVVPQKTTPRLPTSTIQTRQQNDDDWTEF</sequence>
<keyword evidence="12" id="KW-1185">Reference proteome</keyword>
<evidence type="ECO:0000256" key="7">
    <source>
        <dbReference type="SAM" id="MobiDB-lite"/>
    </source>
</evidence>
<feature type="compositionally biased region" description="Polar residues" evidence="7">
    <location>
        <begin position="744"/>
        <end position="759"/>
    </location>
</feature>
<dbReference type="RefSeq" id="WP_023495219.1">
    <property type="nucleotide sequence ID" value="NZ_AYLO01000088.1"/>
</dbReference>
<evidence type="ECO:0000256" key="6">
    <source>
        <dbReference type="SAM" id="Coils"/>
    </source>
</evidence>
<evidence type="ECO:0000256" key="4">
    <source>
        <dbReference type="ARBA" id="ARBA00029447"/>
    </source>
</evidence>
<dbReference type="Proteomes" id="UP000017842">
    <property type="component" value="Unassembled WGS sequence"/>
</dbReference>
<comment type="similarity">
    <text evidence="4">Belongs to the methyl-accepting chemotaxis (MCP) protein family.</text>
</comment>
<evidence type="ECO:0000256" key="3">
    <source>
        <dbReference type="ARBA" id="ARBA00023224"/>
    </source>
</evidence>
<dbReference type="Gene3D" id="1.10.287.950">
    <property type="entry name" value="Methyl-accepting chemotaxis protein"/>
    <property type="match status" value="1"/>
</dbReference>
<dbReference type="InterPro" id="IPR000014">
    <property type="entry name" value="PAS"/>
</dbReference>
<feature type="coiled-coil region" evidence="6">
    <location>
        <begin position="681"/>
        <end position="726"/>
    </location>
</feature>
<dbReference type="InterPro" id="IPR051310">
    <property type="entry name" value="MCP_chemotaxis"/>
</dbReference>
<keyword evidence="3 5" id="KW-0807">Transducer</keyword>
<dbReference type="PATRIC" id="fig|1116472.3.peg.2508"/>
<organism evidence="11 12">
    <name type="scientific">Methyloglobulus morosus KoM1</name>
    <dbReference type="NCBI Taxonomy" id="1116472"/>
    <lineage>
        <taxon>Bacteria</taxon>
        <taxon>Pseudomonadati</taxon>
        <taxon>Pseudomonadota</taxon>
        <taxon>Gammaproteobacteria</taxon>
        <taxon>Methylococcales</taxon>
        <taxon>Methylococcaceae</taxon>
        <taxon>Methyloglobulus</taxon>
    </lineage>
</organism>
<evidence type="ECO:0000256" key="5">
    <source>
        <dbReference type="PROSITE-ProRule" id="PRU00284"/>
    </source>
</evidence>
<feature type="coiled-coil region" evidence="6">
    <location>
        <begin position="500"/>
        <end position="527"/>
    </location>
</feature>
<reference evidence="11 12" key="1">
    <citation type="journal article" date="2013" name="Genome Announc.">
        <title>Draft Genome Sequence of the Methanotrophic Gammaproteobacterium Methyloglobulus morosus DSM 22980 Strain KoM1.</title>
        <authorList>
            <person name="Poehlein A."/>
            <person name="Deutzmann J.S."/>
            <person name="Daniel R."/>
            <person name="Simeonova D.D."/>
        </authorList>
    </citation>
    <scope>NUCLEOTIDE SEQUENCE [LARGE SCALE GENOMIC DNA]</scope>
    <source>
        <strain evidence="11 12">KoM1</strain>
    </source>
</reference>
<dbReference type="Pfam" id="PF18947">
    <property type="entry name" value="HAMP_2"/>
    <property type="match status" value="3"/>
</dbReference>
<evidence type="ECO:0000313" key="11">
    <source>
        <dbReference type="EMBL" id="ESS71717.1"/>
    </source>
</evidence>
<dbReference type="InterPro" id="IPR041395">
    <property type="entry name" value="McpB_HAMP_3rd"/>
</dbReference>
<dbReference type="FunFam" id="3.30.450.20:FF:000075">
    <property type="entry name" value="Methyl-accepting chemotaxis protein"/>
    <property type="match status" value="1"/>
</dbReference>
<dbReference type="PRINTS" id="PR00260">
    <property type="entry name" value="CHEMTRNSDUCR"/>
</dbReference>
<evidence type="ECO:0000313" key="12">
    <source>
        <dbReference type="Proteomes" id="UP000017842"/>
    </source>
</evidence>
<dbReference type="STRING" id="1116472.MGMO_92c00190"/>
<dbReference type="Gene3D" id="1.20.120.1530">
    <property type="match status" value="2"/>
</dbReference>
<dbReference type="EMBL" id="AYLO01000088">
    <property type="protein sequence ID" value="ESS71717.1"/>
    <property type="molecule type" value="Genomic_DNA"/>
</dbReference>
<dbReference type="InterPro" id="IPR003660">
    <property type="entry name" value="HAMP_dom"/>
</dbReference>
<dbReference type="Pfam" id="PF18575">
    <property type="entry name" value="HAMP_N3"/>
    <property type="match status" value="1"/>
</dbReference>
<dbReference type="FunFam" id="1.10.287.950:FF:000001">
    <property type="entry name" value="Methyl-accepting chemotaxis sensory transducer"/>
    <property type="match status" value="1"/>
</dbReference>
<dbReference type="GO" id="GO:0004888">
    <property type="term" value="F:transmembrane signaling receptor activity"/>
    <property type="evidence" value="ECO:0007669"/>
    <property type="project" value="InterPro"/>
</dbReference>
<dbReference type="SMART" id="SM00283">
    <property type="entry name" value="MA"/>
    <property type="match status" value="1"/>
</dbReference>
<keyword evidence="2" id="KW-0488">Methylation</keyword>
<dbReference type="InterPro" id="IPR004090">
    <property type="entry name" value="Chemotax_Me-accpt_rcpt"/>
</dbReference>
<protein>
    <submittedName>
        <fullName evidence="11">Methyl-accepting chemotaxis serine transducer</fullName>
    </submittedName>
</protein>
<evidence type="ECO:0000256" key="2">
    <source>
        <dbReference type="ARBA" id="ARBA00022481"/>
    </source>
</evidence>
<dbReference type="CDD" id="cd11386">
    <property type="entry name" value="MCP_signal"/>
    <property type="match status" value="1"/>
</dbReference>
<feature type="domain" description="HAMP" evidence="10">
    <location>
        <begin position="8"/>
        <end position="60"/>
    </location>
</feature>
<dbReference type="PROSITE" id="PS50111">
    <property type="entry name" value="CHEMOTAXIS_TRANSDUC_2"/>
    <property type="match status" value="1"/>
</dbReference>
<dbReference type="CDD" id="cd17528">
    <property type="entry name" value="HAMP_III"/>
    <property type="match status" value="1"/>
</dbReference>
<dbReference type="PANTHER" id="PTHR43531">
    <property type="entry name" value="PROTEIN ICFG"/>
    <property type="match status" value="1"/>
</dbReference>
<evidence type="ECO:0000256" key="1">
    <source>
        <dbReference type="ARBA" id="ARBA00004370"/>
    </source>
</evidence>
<comment type="caution">
    <text evidence="11">The sequence shown here is derived from an EMBL/GenBank/DDBJ whole genome shotgun (WGS) entry which is preliminary data.</text>
</comment>
<evidence type="ECO:0000259" key="9">
    <source>
        <dbReference type="PROSITE" id="PS50112"/>
    </source>
</evidence>
<gene>
    <name evidence="11" type="primary">tse</name>
    <name evidence="11" type="ORF">MGMO_92c00190</name>
</gene>
<feature type="domain" description="PAS" evidence="9">
    <location>
        <begin position="126"/>
        <end position="168"/>
    </location>
</feature>
<proteinExistence type="inferred from homology"/>
<accession>V5BZQ5</accession>
<name>V5BZQ5_9GAMM</name>
<evidence type="ECO:0000259" key="10">
    <source>
        <dbReference type="PROSITE" id="PS50885"/>
    </source>
</evidence>
<dbReference type="Pfam" id="PF13188">
    <property type="entry name" value="PAS_8"/>
    <property type="match status" value="1"/>
</dbReference>
<dbReference type="GO" id="GO:0007165">
    <property type="term" value="P:signal transduction"/>
    <property type="evidence" value="ECO:0007669"/>
    <property type="project" value="UniProtKB-KW"/>
</dbReference>
<dbReference type="eggNOG" id="COG0840">
    <property type="taxonomic scope" value="Bacteria"/>
</dbReference>
<keyword evidence="6" id="KW-0175">Coiled coil</keyword>
<dbReference type="PANTHER" id="PTHR43531:SF14">
    <property type="entry name" value="METHYL-ACCEPTING CHEMOTAXIS PROTEIN I-RELATED"/>
    <property type="match status" value="1"/>
</dbReference>
<feature type="region of interest" description="Disordered" evidence="7">
    <location>
        <begin position="735"/>
        <end position="768"/>
    </location>
</feature>
<comment type="subcellular location">
    <subcellularLocation>
        <location evidence="1">Membrane</location>
    </subcellularLocation>
</comment>
<dbReference type="Pfam" id="PF00015">
    <property type="entry name" value="MCPsignal"/>
    <property type="match status" value="1"/>
</dbReference>
<dbReference type="PROSITE" id="PS50112">
    <property type="entry name" value="PAS"/>
    <property type="match status" value="1"/>
</dbReference>
<dbReference type="GO" id="GO:0006935">
    <property type="term" value="P:chemotaxis"/>
    <property type="evidence" value="ECO:0007669"/>
    <property type="project" value="InterPro"/>
</dbReference>
<feature type="domain" description="Methyl-accepting transducer" evidence="8">
    <location>
        <begin position="481"/>
        <end position="710"/>
    </location>
</feature>
<dbReference type="SUPFAM" id="SSF58104">
    <property type="entry name" value="Methyl-accepting chemotaxis protein (MCP) signaling domain"/>
    <property type="match status" value="1"/>
</dbReference>
<dbReference type="AlphaFoldDB" id="V5BZQ5"/>
<dbReference type="InterPro" id="IPR004089">
    <property type="entry name" value="MCPsignal_dom"/>
</dbReference>